<accession>A0A1I8AWW0</accession>
<protein>
    <submittedName>
        <fullName evidence="2">Uncharacterized protein</fullName>
    </submittedName>
</protein>
<dbReference type="WBParaSite" id="MhA1_Contig1000.frz3.gene10">
    <property type="protein sequence ID" value="MhA1_Contig1000.frz3.gene10"/>
    <property type="gene ID" value="MhA1_Contig1000.frz3.gene10"/>
</dbReference>
<proteinExistence type="predicted"/>
<name>A0A1I8AWW0_MELHA</name>
<evidence type="ECO:0000313" key="1">
    <source>
        <dbReference type="Proteomes" id="UP000095281"/>
    </source>
</evidence>
<organism evidence="1 2">
    <name type="scientific">Meloidogyne hapla</name>
    <name type="common">Root-knot nematode worm</name>
    <dbReference type="NCBI Taxonomy" id="6305"/>
    <lineage>
        <taxon>Eukaryota</taxon>
        <taxon>Metazoa</taxon>
        <taxon>Ecdysozoa</taxon>
        <taxon>Nematoda</taxon>
        <taxon>Chromadorea</taxon>
        <taxon>Rhabditida</taxon>
        <taxon>Tylenchina</taxon>
        <taxon>Tylenchomorpha</taxon>
        <taxon>Tylenchoidea</taxon>
        <taxon>Meloidogynidae</taxon>
        <taxon>Meloidogyninae</taxon>
        <taxon>Meloidogyne</taxon>
    </lineage>
</organism>
<keyword evidence="1" id="KW-1185">Reference proteome</keyword>
<dbReference type="Proteomes" id="UP000095281">
    <property type="component" value="Unplaced"/>
</dbReference>
<evidence type="ECO:0000313" key="2">
    <source>
        <dbReference type="WBParaSite" id="MhA1_Contig1000.frz3.gene10"/>
    </source>
</evidence>
<sequence>MPQKRQRQSSDKGKESVKIRRVIIDSDEEEDETVVEQVPVDVVENIKQKQLDTSELDEVVSEMDVYLLPVEGNNSFDSSDDRPNGNIVNLNRLQFSQQHINWLEKIFNSEKCQAHYKAQVKHLRLRFGEEEQIFEENKRGIISNSKGVSGGIADLLRPKSELVDVNSSTSNTSVDGKNSGEVFIGEGFSQHEIVSHTVGLFKEGLKFI</sequence>
<reference evidence="2" key="1">
    <citation type="submission" date="2016-11" db="UniProtKB">
        <authorList>
            <consortium name="WormBaseParasite"/>
        </authorList>
    </citation>
    <scope>IDENTIFICATION</scope>
</reference>
<dbReference type="AlphaFoldDB" id="A0A1I8AWW0"/>